<gene>
    <name evidence="1" type="ORF">LI90_2436</name>
    <name evidence="2" type="ORF">TH66_00950</name>
    <name evidence="3" type="ORF">TR74_07900</name>
</gene>
<keyword evidence="4" id="KW-1185">Reference proteome</keyword>
<dbReference type="EMBL" id="LAXD01000001">
    <property type="protein sequence ID" value="KWX01408.1"/>
    <property type="molecule type" value="Genomic_DNA"/>
</dbReference>
<dbReference type="Proteomes" id="UP000070659">
    <property type="component" value="Unassembled WGS sequence"/>
</dbReference>
<dbReference type="STRING" id="1469144.LI90_2436"/>
<evidence type="ECO:0000313" key="6">
    <source>
        <dbReference type="Proteomes" id="UP000070659"/>
    </source>
</evidence>
<reference evidence="2 6" key="2">
    <citation type="submission" date="2015-02" db="EMBL/GenBank/DDBJ databases">
        <title>Physiological reanalysis, assessment of diazotrophy, and genome sequences of multiple isolates of Streptomyces thermoautotrophicus.</title>
        <authorList>
            <person name="MacKellar D.C."/>
            <person name="Lieber L."/>
            <person name="Norman J."/>
            <person name="Bolger A."/>
            <person name="Tobin C."/>
            <person name="Murray J.W."/>
            <person name="Prell J."/>
        </authorList>
    </citation>
    <scope>NUCLEOTIDE SEQUENCE [LARGE SCALE GENOMIC DNA]</scope>
    <source>
        <strain evidence="2 6">UBT1</strain>
    </source>
</reference>
<reference evidence="1" key="4">
    <citation type="submission" date="2015-04" db="EMBL/GenBank/DDBJ databases">
        <title>Physiological reanalysis, assessment of diazotrophy, and genome sequences of multiple isolates of Streptomyces thermoautotrophicus.</title>
        <authorList>
            <person name="MacKellar D.C."/>
            <person name="Lieber L."/>
            <person name="Norman J."/>
            <person name="Bolger A."/>
            <person name="Tobin C."/>
            <person name="Murray J.W."/>
            <person name="Woodward J."/>
            <person name="Friesen M."/>
            <person name="Prell J."/>
        </authorList>
    </citation>
    <scope>NUCLEOTIDE SEQUENCE [LARGE SCALE GENOMIC DNA]</scope>
    <source>
        <strain evidence="1">H1</strain>
    </source>
</reference>
<organism evidence="2 6">
    <name type="scientific">Carbonactinospora thermoautotrophica</name>
    <dbReference type="NCBI Taxonomy" id="1469144"/>
    <lineage>
        <taxon>Bacteria</taxon>
        <taxon>Bacillati</taxon>
        <taxon>Actinomycetota</taxon>
        <taxon>Actinomycetes</taxon>
        <taxon>Kitasatosporales</taxon>
        <taxon>Carbonactinosporaceae</taxon>
        <taxon>Carbonactinospora</taxon>
    </lineage>
</organism>
<dbReference type="Proteomes" id="UP000070598">
    <property type="component" value="Unassembled WGS sequence"/>
</dbReference>
<dbReference type="PATRIC" id="fig|1469144.10.peg.2642"/>
<sequence length="445" mass="49613">MGHLLIDRGFIEPGFGLAFAVRVVDPGKVRQATHRLIDTSGRINRSSVPSGQHIRAFGIEEYGEIIGRLTGELRGVSLTFTRRRDRAASIAGADALKIHLGTSTEDLLTDLREISRICAQGSPVPGLEFITQTRALKAGEEPEGELNQKLAEMLGAPEPPDTLALAIPDACLAQEETAHSYRVRIGSGRYQVIDDLTLADIVGPLRNLPQEERLEALREGYVQMCSDAEGKEEASQRIKARNWITAEIPLGAGRYVYHQGRWYVVGEGHLDALRERVREILERGSSLELPPWPREYKEDQYNRYAADQLGLVCMDKKSLHTKQHPHGIEACDLLGPGNELIHVKRAKEGSTPLSHLFAQGIIAVDALLNEPDAREKFVQQVREQNPDWPIDETFRPRKVVYAIMLKSGEAITVKSLFTFAQVMLYRAVTTLQRLNVEVEVVGIPR</sequence>
<evidence type="ECO:0000313" key="2">
    <source>
        <dbReference type="EMBL" id="KWX05663.1"/>
    </source>
</evidence>
<evidence type="ECO:0000313" key="1">
    <source>
        <dbReference type="EMBL" id="KWX01408.1"/>
    </source>
</evidence>
<dbReference type="InterPro" id="IPR026487">
    <property type="entry name" value="CHP04141"/>
</dbReference>
<evidence type="ECO:0008006" key="7">
    <source>
        <dbReference type="Google" id="ProtNLM"/>
    </source>
</evidence>
<evidence type="ECO:0000313" key="5">
    <source>
        <dbReference type="Proteomes" id="UP000070598"/>
    </source>
</evidence>
<protein>
    <recommendedName>
        <fullName evidence="7">Sporadically distributed protein, TIGR04141 family</fullName>
    </recommendedName>
</protein>
<evidence type="ECO:0000313" key="4">
    <source>
        <dbReference type="Proteomes" id="UP000070188"/>
    </source>
</evidence>
<evidence type="ECO:0000313" key="3">
    <source>
        <dbReference type="EMBL" id="KWX09721.1"/>
    </source>
</evidence>
<dbReference type="NCBIfam" id="TIGR04141">
    <property type="entry name" value="TIGR04141 family sporadically distributed protein"/>
    <property type="match status" value="1"/>
</dbReference>
<name>A0A132N6F2_9ACTN</name>
<proteinExistence type="predicted"/>
<comment type="caution">
    <text evidence="2">The sequence shown here is derived from an EMBL/GenBank/DDBJ whole genome shotgun (WGS) entry which is preliminary data.</text>
</comment>
<dbReference type="Proteomes" id="UP000070188">
    <property type="component" value="Unassembled WGS sequence"/>
</dbReference>
<dbReference type="EMBL" id="JYIJ01000010">
    <property type="protein sequence ID" value="KWX05663.1"/>
    <property type="molecule type" value="Genomic_DNA"/>
</dbReference>
<dbReference type="Pfam" id="PF19614">
    <property type="entry name" value="DUF6119"/>
    <property type="match status" value="1"/>
</dbReference>
<reference evidence="4" key="3">
    <citation type="submission" date="2015-04" db="EMBL/GenBank/DDBJ databases">
        <title>Physiological reanalysis, assessment of diazotrophy, and genome sequences of multiple isolates of Streptomyces thermoautotrophicus.</title>
        <authorList>
            <person name="MacKellar D.C."/>
            <person name="Lieber L."/>
            <person name="Norman J."/>
            <person name="Bolger A."/>
            <person name="Tobin C."/>
            <person name="Murray J.W."/>
            <person name="Chang R."/>
            <person name="Ford T."/>
            <person name="Nguyen P.Q."/>
            <person name="Woodward J."/>
            <person name="Permingeat H."/>
            <person name="Joshi N.S."/>
            <person name="Silver P.A."/>
            <person name="Usadel B."/>
            <person name="Rutherford A.W."/>
            <person name="Friesen M."/>
            <person name="Prell J."/>
        </authorList>
    </citation>
    <scope>NUCLEOTIDE SEQUENCE [LARGE SCALE GENOMIC DNA]</scope>
    <source>
        <strain evidence="4">H1</strain>
    </source>
</reference>
<dbReference type="EMBL" id="JYIK01000738">
    <property type="protein sequence ID" value="KWX09721.1"/>
    <property type="molecule type" value="Genomic_DNA"/>
</dbReference>
<dbReference type="AlphaFoldDB" id="A0A132N6F2"/>
<reference evidence="5" key="1">
    <citation type="submission" date="2015-02" db="EMBL/GenBank/DDBJ databases">
        <title>Physiological reanalysis, assessment of diazotrophy, and genome sequences of multiple isolates of Streptomyces thermoautotrophicus.</title>
        <authorList>
            <person name="MacKellar D.C."/>
            <person name="Lieber L."/>
            <person name="Norman J."/>
            <person name="Bolger A."/>
            <person name="Tobin C."/>
            <person name="Murray J.W."/>
            <person name="Friesen M."/>
            <person name="Prell J."/>
        </authorList>
    </citation>
    <scope>NUCLEOTIDE SEQUENCE [LARGE SCALE GENOMIC DNA]</scope>
    <source>
        <strain evidence="5">UBT1</strain>
    </source>
</reference>
<accession>A0A132N6F2</accession>